<feature type="chain" id="PRO_5012600564" evidence="1">
    <location>
        <begin position="28"/>
        <end position="200"/>
    </location>
</feature>
<protein>
    <submittedName>
        <fullName evidence="2">Uncharacterized protein</fullName>
    </submittedName>
</protein>
<feature type="signal peptide" evidence="1">
    <location>
        <begin position="1"/>
        <end position="27"/>
    </location>
</feature>
<proteinExistence type="predicted"/>
<evidence type="ECO:0000313" key="3">
    <source>
        <dbReference type="Proteomes" id="UP000196878"/>
    </source>
</evidence>
<dbReference type="Proteomes" id="UP000196878">
    <property type="component" value="Unassembled WGS sequence"/>
</dbReference>
<comment type="caution">
    <text evidence="2">The sequence shown here is derived from an EMBL/GenBank/DDBJ whole genome shotgun (WGS) entry which is preliminary data.</text>
</comment>
<evidence type="ECO:0000313" key="2">
    <source>
        <dbReference type="EMBL" id="OWJ79662.1"/>
    </source>
</evidence>
<organism evidence="2 3">
    <name type="scientific">Haematobacter genomosp. 1</name>
    <dbReference type="NCBI Taxonomy" id="366618"/>
    <lineage>
        <taxon>Bacteria</taxon>
        <taxon>Pseudomonadati</taxon>
        <taxon>Pseudomonadota</taxon>
        <taxon>Alphaproteobacteria</taxon>
        <taxon>Rhodobacterales</taxon>
        <taxon>Paracoccaceae</taxon>
        <taxon>Haematobacter</taxon>
    </lineage>
</organism>
<dbReference type="AlphaFoldDB" id="A0A212AEK9"/>
<keyword evidence="3" id="KW-1185">Reference proteome</keyword>
<reference evidence="2 3" key="1">
    <citation type="submission" date="2016-12" db="EMBL/GenBank/DDBJ databases">
        <title>Comparison of Traditional DNA-DNA Hybridization with In Silico Genomic Analysis.</title>
        <authorList>
            <person name="Nicholson A.C."/>
            <person name="Humrighouse B.W."/>
            <person name="Graziano J."/>
            <person name="Lasker B."/>
            <person name="Whitney A.M."/>
            <person name="Mcquiston J.R."/>
        </authorList>
    </citation>
    <scope>NUCLEOTIDE SEQUENCE [LARGE SCALE GENOMIC DNA]</scope>
    <source>
        <strain evidence="2 3">H2240</strain>
    </source>
</reference>
<accession>A0A212AEK9</accession>
<dbReference type="EMBL" id="NIPW01000007">
    <property type="protein sequence ID" value="OWJ79662.1"/>
    <property type="molecule type" value="Genomic_DNA"/>
</dbReference>
<evidence type="ECO:0000256" key="1">
    <source>
        <dbReference type="SAM" id="SignalP"/>
    </source>
</evidence>
<name>A0A212AEK9_9RHOB</name>
<keyword evidence="1" id="KW-0732">Signal</keyword>
<gene>
    <name evidence="2" type="ORF">CDV49_04930</name>
</gene>
<sequence>MIFPLFQQSTFALALVLAGLLTSPAQAQMNTDEDEMQRCVWQCLYHNPGASNPRYHACVKQMCETPQTPPSPRSAVVPRAQWKYGAARSGEHFAGVDVPGGSLTYLCRPDGSGLVGVGGIGGSGAKAELRVDDRPTGLHFSPRGSALFADLRAGASISRILMAGRTAEVRDTATGRALTFPLGGSAATIAQAMKGCGIAH</sequence>